<organism evidence="1 2">
    <name type="scientific">Methylophilus rhizosphaerae</name>
    <dbReference type="NCBI Taxonomy" id="492660"/>
    <lineage>
        <taxon>Bacteria</taxon>
        <taxon>Pseudomonadati</taxon>
        <taxon>Pseudomonadota</taxon>
        <taxon>Betaproteobacteria</taxon>
        <taxon>Nitrosomonadales</taxon>
        <taxon>Methylophilaceae</taxon>
        <taxon>Methylophilus</taxon>
    </lineage>
</organism>
<evidence type="ECO:0000313" key="1">
    <source>
        <dbReference type="EMBL" id="SDK70561.1"/>
    </source>
</evidence>
<proteinExistence type="predicted"/>
<dbReference type="EMBL" id="FNFX01000004">
    <property type="protein sequence ID" value="SDK70561.1"/>
    <property type="molecule type" value="Genomic_DNA"/>
</dbReference>
<dbReference type="OrthoDB" id="9157371at2"/>
<dbReference type="Proteomes" id="UP000198629">
    <property type="component" value="Unassembled WGS sequence"/>
</dbReference>
<dbReference type="RefSeq" id="WP_091472136.1">
    <property type="nucleotide sequence ID" value="NZ_FNFX01000004.1"/>
</dbReference>
<accession>A0A1G9E367</accession>
<protein>
    <submittedName>
        <fullName evidence="1">Uncharacterized protein</fullName>
    </submittedName>
</protein>
<name>A0A1G9E367_9PROT</name>
<dbReference type="STRING" id="492660.SAMN05192566_2140"/>
<keyword evidence="2" id="KW-1185">Reference proteome</keyword>
<evidence type="ECO:0000313" key="2">
    <source>
        <dbReference type="Proteomes" id="UP000198629"/>
    </source>
</evidence>
<dbReference type="AlphaFoldDB" id="A0A1G9E367"/>
<gene>
    <name evidence="1" type="ORF">SAMN05192566_2140</name>
</gene>
<reference evidence="2" key="1">
    <citation type="submission" date="2016-10" db="EMBL/GenBank/DDBJ databases">
        <authorList>
            <person name="Varghese N."/>
            <person name="Submissions S."/>
        </authorList>
    </citation>
    <scope>NUCLEOTIDE SEQUENCE [LARGE SCALE GENOMIC DNA]</scope>
    <source>
        <strain evidence="2">CBMB127</strain>
    </source>
</reference>
<sequence length="214" mass="24155">MFDDFSSDLRQEIAQSAARLMFEEGISDYARAKRKAVKLLGIQQDAPLPTNAEIDMALREYHALYADETDAAHLLDLRQAALHTMQLLKKFNPHLTGSVMDGTAGPYADTEIHVFAESAKELEIFLLNQNIPYHADEQQYRMSDRPGKQKHELVRKRVPVVRVETRFGTQRISIFEADDIRAAPRKSGEKAGIHRMGLPQLSELLSAQQSPGQE</sequence>